<organism evidence="2 3">
    <name type="scientific">Lactobacillus apis</name>
    <dbReference type="NCBI Taxonomy" id="303541"/>
    <lineage>
        <taxon>Bacteria</taxon>
        <taxon>Bacillati</taxon>
        <taxon>Bacillota</taxon>
        <taxon>Bacilli</taxon>
        <taxon>Lactobacillales</taxon>
        <taxon>Lactobacillaceae</taxon>
        <taxon>Lactobacillus</taxon>
    </lineage>
</organism>
<dbReference type="HOGENOM" id="CLU_012520_3_0_9"/>
<proteinExistence type="predicted"/>
<dbReference type="Proteomes" id="UP000033682">
    <property type="component" value="Unassembled WGS sequence"/>
</dbReference>
<dbReference type="SUPFAM" id="SSF53697">
    <property type="entry name" value="SIS domain"/>
    <property type="match status" value="1"/>
</dbReference>
<dbReference type="GO" id="GO:0097367">
    <property type="term" value="F:carbohydrate derivative binding"/>
    <property type="evidence" value="ECO:0007669"/>
    <property type="project" value="InterPro"/>
</dbReference>
<sequence>MYFDKNEFLTNYNSAVKELDHVDEVLAKLRKKDIKNIFFTGCGGSYTKFVNLRPLMFKKLSIPFVVTTPEELCDLYHDDITNDSLILAGTKTGETTELVEAIEKIRKDFPKSTIISFIGDENSILEKEGLIDERIKSFDTDANLIELGWFLIHFAQETDNKTNESQKQQLKEMAQNVAEGIEALVPAALDHVNNTDIDQMQMWVGSGNVWGEVCCFANYLMEEIQHIKAQAINSGEFFHGPFEIIDNNQSVSVVVNSNSNRQEDMRVVNFVKQFAKNPLIIDMKVFKLDKFDSDLQVFIEAYALNHYFDTLFNMYSIKTGRSAKTRRYYRLLEY</sequence>
<dbReference type="PANTHER" id="PTHR10937:SF14">
    <property type="entry name" value="FRUCTOSELYSINE 6-PHOSPHATE DEGLYCASE"/>
    <property type="match status" value="1"/>
</dbReference>
<feature type="domain" description="SIS" evidence="1">
    <location>
        <begin position="25"/>
        <end position="161"/>
    </location>
</feature>
<keyword evidence="2" id="KW-0413">Isomerase</keyword>
<dbReference type="GO" id="GO:0006047">
    <property type="term" value="P:UDP-N-acetylglucosamine metabolic process"/>
    <property type="evidence" value="ECO:0007669"/>
    <property type="project" value="TreeGrafter"/>
</dbReference>
<dbReference type="InterPro" id="IPR001347">
    <property type="entry name" value="SIS_dom"/>
</dbReference>
<dbReference type="InterPro" id="IPR046348">
    <property type="entry name" value="SIS_dom_sf"/>
</dbReference>
<name>A0A0F4LQG5_9LACO</name>
<comment type="caution">
    <text evidence="2">The sequence shown here is derived from an EMBL/GenBank/DDBJ whole genome shotgun (WGS) entry which is preliminary data.</text>
</comment>
<dbReference type="GO" id="GO:0004360">
    <property type="term" value="F:glutamine-fructose-6-phosphate transaminase (isomerizing) activity"/>
    <property type="evidence" value="ECO:0007669"/>
    <property type="project" value="TreeGrafter"/>
</dbReference>
<gene>
    <name evidence="2" type="ORF">JF72_03160</name>
</gene>
<protein>
    <submittedName>
        <fullName evidence="2">Putative sugar isomerase</fullName>
    </submittedName>
</protein>
<dbReference type="GO" id="GO:0006002">
    <property type="term" value="P:fructose 6-phosphate metabolic process"/>
    <property type="evidence" value="ECO:0007669"/>
    <property type="project" value="TreeGrafter"/>
</dbReference>
<dbReference type="PANTHER" id="PTHR10937">
    <property type="entry name" value="GLUCOSAMINE--FRUCTOSE-6-PHOSPHATE AMINOTRANSFERASE, ISOMERIZING"/>
    <property type="match status" value="1"/>
</dbReference>
<evidence type="ECO:0000259" key="1">
    <source>
        <dbReference type="PROSITE" id="PS51464"/>
    </source>
</evidence>
<keyword evidence="3" id="KW-1185">Reference proteome</keyword>
<dbReference type="EMBL" id="JXLG01000005">
    <property type="protein sequence ID" value="KJY61042.1"/>
    <property type="molecule type" value="Genomic_DNA"/>
</dbReference>
<dbReference type="GO" id="GO:0006487">
    <property type="term" value="P:protein N-linked glycosylation"/>
    <property type="evidence" value="ECO:0007669"/>
    <property type="project" value="TreeGrafter"/>
</dbReference>
<reference evidence="2 3" key="1">
    <citation type="submission" date="2015-01" db="EMBL/GenBank/DDBJ databases">
        <title>Comparative genomics of the lactic acid bacteria isolated from the honey bee gut.</title>
        <authorList>
            <person name="Ellegaard K.M."/>
            <person name="Tamarit D."/>
            <person name="Javelind E."/>
            <person name="Olofsson T."/>
            <person name="Andersson S.G."/>
            <person name="Vasquez A."/>
        </authorList>
    </citation>
    <scope>NUCLEOTIDE SEQUENCE [LARGE SCALE GENOMIC DNA]</scope>
    <source>
        <strain evidence="2 3">Hma11</strain>
    </source>
</reference>
<dbReference type="PATRIC" id="fig|303541.3.peg.462"/>
<evidence type="ECO:0000313" key="3">
    <source>
        <dbReference type="Proteomes" id="UP000033682"/>
    </source>
</evidence>
<dbReference type="AlphaFoldDB" id="A0A0F4LQG5"/>
<dbReference type="Pfam" id="PF01380">
    <property type="entry name" value="SIS"/>
    <property type="match status" value="1"/>
</dbReference>
<dbReference type="GO" id="GO:0016853">
    <property type="term" value="F:isomerase activity"/>
    <property type="evidence" value="ECO:0007669"/>
    <property type="project" value="UniProtKB-KW"/>
</dbReference>
<dbReference type="PROSITE" id="PS51464">
    <property type="entry name" value="SIS"/>
    <property type="match status" value="1"/>
</dbReference>
<dbReference type="RefSeq" id="WP_046306259.1">
    <property type="nucleotide sequence ID" value="NZ_KQ034000.1"/>
</dbReference>
<dbReference type="Gene3D" id="3.40.50.10490">
    <property type="entry name" value="Glucose-6-phosphate isomerase like protein, domain 1"/>
    <property type="match status" value="2"/>
</dbReference>
<accession>A0A0F4LQG5</accession>
<dbReference type="STRING" id="303541.JF72_03160"/>
<evidence type="ECO:0000313" key="2">
    <source>
        <dbReference type="EMBL" id="KJY61042.1"/>
    </source>
</evidence>